<organism evidence="2 3">
    <name type="scientific">Holdemanella biformis DSM 3989</name>
    <dbReference type="NCBI Taxonomy" id="518637"/>
    <lineage>
        <taxon>Bacteria</taxon>
        <taxon>Bacillati</taxon>
        <taxon>Bacillota</taxon>
        <taxon>Erysipelotrichia</taxon>
        <taxon>Erysipelotrichales</taxon>
        <taxon>Erysipelotrichaceae</taxon>
        <taxon>Holdemanella</taxon>
    </lineage>
</organism>
<evidence type="ECO:0000259" key="1">
    <source>
        <dbReference type="PROSITE" id="PS51459"/>
    </source>
</evidence>
<dbReference type="SUPFAM" id="SSF140931">
    <property type="entry name" value="Fic-like"/>
    <property type="match status" value="1"/>
</dbReference>
<dbReference type="PROSITE" id="PS51459">
    <property type="entry name" value="FIDO"/>
    <property type="match status" value="1"/>
</dbReference>
<dbReference type="Pfam" id="PF02661">
    <property type="entry name" value="Fic"/>
    <property type="match status" value="1"/>
</dbReference>
<feature type="domain" description="Fido" evidence="1">
    <location>
        <begin position="66"/>
        <end position="192"/>
    </location>
</feature>
<dbReference type="InterPro" id="IPR053737">
    <property type="entry name" value="Type_II_TA_Toxin"/>
</dbReference>
<feature type="non-terminal residue" evidence="2">
    <location>
        <position position="1"/>
    </location>
</feature>
<dbReference type="STRING" id="518637.EUBIFOR_00836"/>
<proteinExistence type="predicted"/>
<dbReference type="EMBL" id="ABYT01000051">
    <property type="protein sequence ID" value="EEC90543.1"/>
    <property type="molecule type" value="Genomic_DNA"/>
</dbReference>
<evidence type="ECO:0000313" key="2">
    <source>
        <dbReference type="EMBL" id="EEC90543.1"/>
    </source>
</evidence>
<comment type="caution">
    <text evidence="2">The sequence shown here is derived from an EMBL/GenBank/DDBJ whole genome shotgun (WGS) entry which is preliminary data.</text>
</comment>
<dbReference type="RefSeq" id="WP_003864641.1">
    <property type="nucleotide sequence ID" value="NZ_DS996841.1"/>
</dbReference>
<keyword evidence="3" id="KW-1185">Reference proteome</keyword>
<accession>B7C9H8</accession>
<dbReference type="Proteomes" id="UP000004315">
    <property type="component" value="Unassembled WGS sequence"/>
</dbReference>
<dbReference type="AlphaFoldDB" id="B7C9H8"/>
<dbReference type="InterPro" id="IPR003812">
    <property type="entry name" value="Fido"/>
</dbReference>
<dbReference type="HOGENOM" id="CLU_1386814_0_0_9"/>
<dbReference type="InterPro" id="IPR036597">
    <property type="entry name" value="Fido-like_dom_sf"/>
</dbReference>
<dbReference type="eggNOG" id="COG3654">
    <property type="taxonomic scope" value="Bacteria"/>
</dbReference>
<evidence type="ECO:0000313" key="3">
    <source>
        <dbReference type="Proteomes" id="UP000004315"/>
    </source>
</evidence>
<protein>
    <submittedName>
        <fullName evidence="2">Death-on-curing family protein</fullName>
    </submittedName>
</protein>
<name>B7C9H8_9FIRM</name>
<sequence length="196" mass="21957">AINEKRIEVLNKTVSIQSRMLASTLGIEEKEVLNVIEAYSNALSLLDDYDHGCISKPKGKDSIYQLTYEECRTLIDSMKYGGFSDVFGVEKEPGKLNGIIAAVYQNVFGQEIYPSIEEKAANLLYFLVKDHPFVDGCKRIGASIFLEFLNKNQHLIIDGKQIISDSALVAITLMIAESRPEEKETMVKLVMNFLKA</sequence>
<gene>
    <name evidence="2" type="ORF">EUBIFOR_00836</name>
</gene>
<reference evidence="2 3" key="1">
    <citation type="submission" date="2008-11" db="EMBL/GenBank/DDBJ databases">
        <title>Draft genome sequence of Eubacterium biforme (DSM 3989).</title>
        <authorList>
            <person name="Sudarsanam P."/>
            <person name="Ley R."/>
            <person name="Guruge J."/>
            <person name="Turnbaugh P.J."/>
            <person name="Mahowald M."/>
            <person name="Liep D."/>
            <person name="Gordon J."/>
        </authorList>
    </citation>
    <scope>NUCLEOTIDE SEQUENCE [LARGE SCALE GENOMIC DNA]</scope>
    <source>
        <strain evidence="2 3">DSM 3989</strain>
    </source>
</reference>
<dbReference type="Gene3D" id="1.20.120.1870">
    <property type="entry name" value="Fic/DOC protein, Fido domain"/>
    <property type="match status" value="1"/>
</dbReference>